<dbReference type="EMBL" id="BLLS01000002">
    <property type="protein sequence ID" value="GFH84797.1"/>
    <property type="molecule type" value="Genomic_DNA"/>
</dbReference>
<organism evidence="1 2">
    <name type="scientific">Bacteroides acidifaciens</name>
    <dbReference type="NCBI Taxonomy" id="85831"/>
    <lineage>
        <taxon>Bacteria</taxon>
        <taxon>Pseudomonadati</taxon>
        <taxon>Bacteroidota</taxon>
        <taxon>Bacteroidia</taxon>
        <taxon>Bacteroidales</taxon>
        <taxon>Bacteroidaceae</taxon>
        <taxon>Bacteroides</taxon>
    </lineage>
</organism>
<evidence type="ECO:0000313" key="1">
    <source>
        <dbReference type="EMBL" id="GFH84797.1"/>
    </source>
</evidence>
<protein>
    <submittedName>
        <fullName evidence="1">Uncharacterized protein</fullName>
    </submittedName>
</protein>
<reference evidence="1 2" key="1">
    <citation type="journal article" date="2020" name="Microbiome">
        <title>Single-cell genomics of uncultured bacteria reveals dietary fiber responders in the mouse gut microbiota.</title>
        <authorList>
            <person name="Chijiiwa R."/>
            <person name="Hosokawa M."/>
            <person name="Kogawa M."/>
            <person name="Nishikawa Y."/>
            <person name="Ide K."/>
            <person name="Sakanashi C."/>
            <person name="Takahashi K."/>
            <person name="Takeyama H."/>
        </authorList>
    </citation>
    <scope>NUCLEOTIDE SEQUENCE [LARGE SCALE GENOMIC DNA]</scope>
    <source>
        <strain evidence="1">IMSAGC_001</strain>
    </source>
</reference>
<name>A0A7I9ZXM1_9BACE</name>
<proteinExistence type="predicted"/>
<comment type="caution">
    <text evidence="1">The sequence shown here is derived from an EMBL/GenBank/DDBJ whole genome shotgun (WGS) entry which is preliminary data.</text>
</comment>
<dbReference type="RefSeq" id="WP_172503494.1">
    <property type="nucleotide sequence ID" value="NZ_BLLS01000002.1"/>
</dbReference>
<dbReference type="Proteomes" id="UP000491181">
    <property type="component" value="Unassembled WGS sequence"/>
</dbReference>
<evidence type="ECO:0000313" key="2">
    <source>
        <dbReference type="Proteomes" id="UP000491181"/>
    </source>
</evidence>
<dbReference type="AlphaFoldDB" id="A0A7I9ZXM1"/>
<sequence>MKLKEYFCHWRKVERITITLRNQTFGFHAAVEEREITFLADDEADLVIPCVSKSCAGSSGYDIGRIVAETLNSKDGQAAGKLDCDGREHHKPGALCCTGRLYYDAKAIFV</sequence>
<gene>
    <name evidence="1" type="ORF">IMSAGC001_00192</name>
</gene>
<accession>A0A7I9ZXM1</accession>